<gene>
    <name evidence="1" type="ORF">A0J61_10748</name>
</gene>
<keyword evidence="2" id="KW-1185">Reference proteome</keyword>
<accession>A0A1C7N1G8</accession>
<name>A0A1C7N1G8_9FUNG</name>
<evidence type="ECO:0000313" key="1">
    <source>
        <dbReference type="EMBL" id="OBZ81204.1"/>
    </source>
</evidence>
<protein>
    <submittedName>
        <fullName evidence="1">Uncharacterized protein</fullName>
    </submittedName>
</protein>
<sequence length="41" mass="5085">MDDREKKEEEILDVEENRRRLKEVLETVLAFDFPLHELDRK</sequence>
<feature type="non-terminal residue" evidence="1">
    <location>
        <position position="41"/>
    </location>
</feature>
<proteinExistence type="predicted"/>
<dbReference type="AlphaFoldDB" id="A0A1C7N1G8"/>
<organism evidence="1 2">
    <name type="scientific">Choanephora cucurbitarum</name>
    <dbReference type="NCBI Taxonomy" id="101091"/>
    <lineage>
        <taxon>Eukaryota</taxon>
        <taxon>Fungi</taxon>
        <taxon>Fungi incertae sedis</taxon>
        <taxon>Mucoromycota</taxon>
        <taxon>Mucoromycotina</taxon>
        <taxon>Mucoromycetes</taxon>
        <taxon>Mucorales</taxon>
        <taxon>Mucorineae</taxon>
        <taxon>Choanephoraceae</taxon>
        <taxon>Choanephoroideae</taxon>
        <taxon>Choanephora</taxon>
    </lineage>
</organism>
<comment type="caution">
    <text evidence="1">The sequence shown here is derived from an EMBL/GenBank/DDBJ whole genome shotgun (WGS) entry which is preliminary data.</text>
</comment>
<dbReference type="EMBL" id="LUGH01001363">
    <property type="protein sequence ID" value="OBZ81204.1"/>
    <property type="molecule type" value="Genomic_DNA"/>
</dbReference>
<reference evidence="1 2" key="1">
    <citation type="submission" date="2016-03" db="EMBL/GenBank/DDBJ databases">
        <title>Choanephora cucurbitarum.</title>
        <authorList>
            <person name="Min B."/>
            <person name="Park H."/>
            <person name="Park J.-H."/>
            <person name="Shin H.-D."/>
            <person name="Choi I.-G."/>
        </authorList>
    </citation>
    <scope>NUCLEOTIDE SEQUENCE [LARGE SCALE GENOMIC DNA]</scope>
    <source>
        <strain evidence="1 2">KUS-F28377</strain>
    </source>
</reference>
<dbReference type="InParanoid" id="A0A1C7N1G8"/>
<dbReference type="Proteomes" id="UP000093000">
    <property type="component" value="Unassembled WGS sequence"/>
</dbReference>
<evidence type="ECO:0000313" key="2">
    <source>
        <dbReference type="Proteomes" id="UP000093000"/>
    </source>
</evidence>